<evidence type="ECO:0000256" key="3">
    <source>
        <dbReference type="ARBA" id="ARBA00022692"/>
    </source>
</evidence>
<dbReference type="KEGG" id="bspl:114846967"/>
<feature type="transmembrane region" description="Helical" evidence="10">
    <location>
        <begin position="230"/>
        <end position="250"/>
    </location>
</feature>
<evidence type="ECO:0000256" key="2">
    <source>
        <dbReference type="ARBA" id="ARBA00022475"/>
    </source>
</evidence>
<accession>A0A6P7LBU3</accession>
<feature type="transmembrane region" description="Helical" evidence="10">
    <location>
        <begin position="262"/>
        <end position="282"/>
    </location>
</feature>
<dbReference type="SUPFAM" id="SSF81321">
    <property type="entry name" value="Family A G protein-coupled receptor-like"/>
    <property type="match status" value="1"/>
</dbReference>
<dbReference type="InterPro" id="IPR000276">
    <property type="entry name" value="GPCR_Rhodpsn"/>
</dbReference>
<feature type="transmembrane region" description="Helical" evidence="10">
    <location>
        <begin position="162"/>
        <end position="188"/>
    </location>
</feature>
<evidence type="ECO:0000256" key="8">
    <source>
        <dbReference type="ARBA" id="ARBA00023224"/>
    </source>
</evidence>
<dbReference type="GO" id="GO:0001594">
    <property type="term" value="F:trace-amine receptor activity"/>
    <property type="evidence" value="ECO:0007669"/>
    <property type="project" value="TreeGrafter"/>
</dbReference>
<keyword evidence="5 9" id="KW-0297">G-protein coupled receptor</keyword>
<dbReference type="GeneID" id="114846967"/>
<evidence type="ECO:0000313" key="13">
    <source>
        <dbReference type="RefSeq" id="XP_028992081.1"/>
    </source>
</evidence>
<feature type="domain" description="G-protein coupled receptors family 1 profile" evidence="11">
    <location>
        <begin position="28"/>
        <end position="275"/>
    </location>
</feature>
<keyword evidence="8 9" id="KW-0807">Transducer</keyword>
<evidence type="ECO:0000256" key="10">
    <source>
        <dbReference type="SAM" id="Phobius"/>
    </source>
</evidence>
<evidence type="ECO:0000256" key="5">
    <source>
        <dbReference type="ARBA" id="ARBA00023040"/>
    </source>
</evidence>
<dbReference type="InParanoid" id="A0A6P7LBU3"/>
<reference evidence="13" key="1">
    <citation type="submission" date="2025-08" db="UniProtKB">
        <authorList>
            <consortium name="RefSeq"/>
        </authorList>
    </citation>
    <scope>IDENTIFICATION</scope>
</reference>
<dbReference type="PROSITE" id="PS00237">
    <property type="entry name" value="G_PROTEIN_RECEP_F1_1"/>
    <property type="match status" value="1"/>
</dbReference>
<keyword evidence="6 10" id="KW-0472">Membrane</keyword>
<dbReference type="PRINTS" id="PR00237">
    <property type="entry name" value="GPCRRHODOPSN"/>
</dbReference>
<feature type="transmembrane region" description="Helical" evidence="10">
    <location>
        <begin position="48"/>
        <end position="68"/>
    </location>
</feature>
<keyword evidence="3 9" id="KW-0812">Transmembrane</keyword>
<dbReference type="RefSeq" id="XP_028992081.1">
    <property type="nucleotide sequence ID" value="XM_029136248.1"/>
</dbReference>
<name>A0A6P7LBU3_BETSP</name>
<dbReference type="CDD" id="cd15055">
    <property type="entry name" value="7tmA_TAARs"/>
    <property type="match status" value="1"/>
</dbReference>
<keyword evidence="2" id="KW-1003">Cell membrane</keyword>
<feature type="transmembrane region" description="Helical" evidence="10">
    <location>
        <begin position="12"/>
        <end position="36"/>
    </location>
</feature>
<dbReference type="Gene3D" id="1.20.1070.10">
    <property type="entry name" value="Rhodopsin 7-helix transmembrane proteins"/>
    <property type="match status" value="1"/>
</dbReference>
<dbReference type="PANTHER" id="PTHR24249">
    <property type="entry name" value="HISTAMINE RECEPTOR-RELATED G-PROTEIN COUPLED RECEPTOR"/>
    <property type="match status" value="1"/>
</dbReference>
<evidence type="ECO:0000256" key="7">
    <source>
        <dbReference type="ARBA" id="ARBA00023170"/>
    </source>
</evidence>
<keyword evidence="4 10" id="KW-1133">Transmembrane helix</keyword>
<feature type="transmembrane region" description="Helical" evidence="10">
    <location>
        <begin position="74"/>
        <end position="102"/>
    </location>
</feature>
<evidence type="ECO:0000313" key="12">
    <source>
        <dbReference type="Proteomes" id="UP000515150"/>
    </source>
</evidence>
<evidence type="ECO:0000256" key="1">
    <source>
        <dbReference type="ARBA" id="ARBA00004651"/>
    </source>
</evidence>
<dbReference type="Pfam" id="PF00001">
    <property type="entry name" value="7tm_1"/>
    <property type="match status" value="1"/>
</dbReference>
<evidence type="ECO:0000256" key="4">
    <source>
        <dbReference type="ARBA" id="ARBA00022989"/>
    </source>
</evidence>
<evidence type="ECO:0000256" key="9">
    <source>
        <dbReference type="RuleBase" id="RU000688"/>
    </source>
</evidence>
<dbReference type="AlphaFoldDB" id="A0A6P7LBU3"/>
<dbReference type="PROSITE" id="PS50262">
    <property type="entry name" value="G_PROTEIN_RECEP_F1_2"/>
    <property type="match status" value="1"/>
</dbReference>
<dbReference type="Proteomes" id="UP000515150">
    <property type="component" value="Chromosome 21"/>
</dbReference>
<keyword evidence="7 9" id="KW-0675">Receptor</keyword>
<evidence type="ECO:0000259" key="11">
    <source>
        <dbReference type="PROSITE" id="PS50262"/>
    </source>
</evidence>
<sequence length="305" mass="34256">MSGTKRPHYETLLTNIVVISVSLFTASLNLLVIVSISHFKQLHTSTNLLLLSLAVSDFFMGLFMSFQIDSCWFFGNLICSLCQYLIYIISSACVGNMVLISVDRYVAVCYPLHYSTKLTENRMKMCVCLCWTCSALYQGVYLKDNLQKPGRFNSCLGECVLYISYVAGLVDVVLSFILPITVIIALYIRVFVVAVSQARAVRSHITSVSLTQRSVKVSAKKSELKAARNLGVVIAVFLTCLCPFYCVSLTDQDTLFSAFAIYLYYLNSCLNPVIYAFFYSWFRKSVKLIITLKILQPDSSQTNVL</sequence>
<dbReference type="GO" id="GO:0005886">
    <property type="term" value="C:plasma membrane"/>
    <property type="evidence" value="ECO:0007669"/>
    <property type="project" value="UniProtKB-SubCell"/>
</dbReference>
<dbReference type="InterPro" id="IPR017452">
    <property type="entry name" value="GPCR_Rhodpsn_7TM"/>
</dbReference>
<evidence type="ECO:0000256" key="6">
    <source>
        <dbReference type="ARBA" id="ARBA00023136"/>
    </source>
</evidence>
<dbReference type="InterPro" id="IPR050569">
    <property type="entry name" value="TAAR"/>
</dbReference>
<protein>
    <submittedName>
        <fullName evidence="13">Trace amine-associated receptor 13c-like</fullName>
    </submittedName>
</protein>
<comment type="subcellular location">
    <subcellularLocation>
        <location evidence="1">Cell membrane</location>
        <topology evidence="1">Multi-pass membrane protein</topology>
    </subcellularLocation>
</comment>
<dbReference type="PANTHER" id="PTHR24249:SF381">
    <property type="entry name" value="TRACE AMINE ASSOCIATED RECEPTOR 19P-RELATED"/>
    <property type="match status" value="1"/>
</dbReference>
<keyword evidence="12" id="KW-1185">Reference proteome</keyword>
<dbReference type="OrthoDB" id="10042731at2759"/>
<comment type="similarity">
    <text evidence="9">Belongs to the G-protein coupled receptor 1 family.</text>
</comment>
<proteinExistence type="inferred from homology"/>
<dbReference type="FunCoup" id="A0A6P7LBU3">
    <property type="interactions" value="59"/>
</dbReference>
<gene>
    <name evidence="13" type="primary">LOC114846967</name>
</gene>
<organism evidence="12 13">
    <name type="scientific">Betta splendens</name>
    <name type="common">Siamese fighting fish</name>
    <dbReference type="NCBI Taxonomy" id="158456"/>
    <lineage>
        <taxon>Eukaryota</taxon>
        <taxon>Metazoa</taxon>
        <taxon>Chordata</taxon>
        <taxon>Craniata</taxon>
        <taxon>Vertebrata</taxon>
        <taxon>Euteleostomi</taxon>
        <taxon>Actinopterygii</taxon>
        <taxon>Neopterygii</taxon>
        <taxon>Teleostei</taxon>
        <taxon>Neoteleostei</taxon>
        <taxon>Acanthomorphata</taxon>
        <taxon>Anabantaria</taxon>
        <taxon>Anabantiformes</taxon>
        <taxon>Anabantoidei</taxon>
        <taxon>Osphronemidae</taxon>
        <taxon>Betta</taxon>
    </lineage>
</organism>